<dbReference type="GeneID" id="68357890"/>
<evidence type="ECO:0000313" key="3">
    <source>
        <dbReference type="Proteomes" id="UP000824596"/>
    </source>
</evidence>
<gene>
    <name evidence="2" type="ORF">HRG_08761</name>
</gene>
<organism evidence="2 3">
    <name type="scientific">Hirsutella rhossiliensis</name>
    <dbReference type="NCBI Taxonomy" id="111463"/>
    <lineage>
        <taxon>Eukaryota</taxon>
        <taxon>Fungi</taxon>
        <taxon>Dikarya</taxon>
        <taxon>Ascomycota</taxon>
        <taxon>Pezizomycotina</taxon>
        <taxon>Sordariomycetes</taxon>
        <taxon>Hypocreomycetidae</taxon>
        <taxon>Hypocreales</taxon>
        <taxon>Ophiocordycipitaceae</taxon>
        <taxon>Hirsutella</taxon>
    </lineage>
</organism>
<feature type="region of interest" description="Disordered" evidence="1">
    <location>
        <begin position="110"/>
        <end position="130"/>
    </location>
</feature>
<evidence type="ECO:0000256" key="1">
    <source>
        <dbReference type="SAM" id="MobiDB-lite"/>
    </source>
</evidence>
<evidence type="ECO:0000313" key="2">
    <source>
        <dbReference type="EMBL" id="KAH0960606.1"/>
    </source>
</evidence>
<protein>
    <submittedName>
        <fullName evidence="2">Uncharacterized protein</fullName>
    </submittedName>
</protein>
<dbReference type="Proteomes" id="UP000824596">
    <property type="component" value="Unassembled WGS sequence"/>
</dbReference>
<dbReference type="RefSeq" id="XP_044718119.1">
    <property type="nucleotide sequence ID" value="XM_044867232.1"/>
</dbReference>
<sequence>MTVYVLLACLPARRHHMQASSIPTSVQILCLLHRSSSRAADVGARFALQVIDDGSPSIVHSPPPFPTASPVAATHHRRREARSWPATSDHELLPEESSLLSDELALNTNNSAMSQRLEKLPQQRQLRGPN</sequence>
<proteinExistence type="predicted"/>
<comment type="caution">
    <text evidence="2">The sequence shown here is derived from an EMBL/GenBank/DDBJ whole genome shotgun (WGS) entry which is preliminary data.</text>
</comment>
<feature type="region of interest" description="Disordered" evidence="1">
    <location>
        <begin position="57"/>
        <end position="92"/>
    </location>
</feature>
<name>A0A9P8SH37_9HYPO</name>
<dbReference type="EMBL" id="JAIZPD010000010">
    <property type="protein sequence ID" value="KAH0960606.1"/>
    <property type="molecule type" value="Genomic_DNA"/>
</dbReference>
<accession>A0A9P8SH37</accession>
<keyword evidence="3" id="KW-1185">Reference proteome</keyword>
<dbReference type="AlphaFoldDB" id="A0A9P8SH37"/>
<reference evidence="2" key="1">
    <citation type="submission" date="2021-09" db="EMBL/GenBank/DDBJ databases">
        <title>A high-quality genome of the endoparasitic fungus Hirsutella rhossiliensis with a comparison of Hirsutella genomes reveals transposable elements contributing to genome size variation.</title>
        <authorList>
            <person name="Lin R."/>
            <person name="Jiao Y."/>
            <person name="Sun X."/>
            <person name="Ling J."/>
            <person name="Xie B."/>
            <person name="Cheng X."/>
        </authorList>
    </citation>
    <scope>NUCLEOTIDE SEQUENCE</scope>
    <source>
        <strain evidence="2">HR02</strain>
    </source>
</reference>